<name>A0A3A1XZY6_9GAMM</name>
<comment type="similarity">
    <text evidence="2">Belongs to the AzlC family.</text>
</comment>
<sequence>MKNEEKNDSGVETLLDKSRENLEQIIKTSDHVYPWPVLFNKSIPILIAFLAVGGAYGVLAVSVGMPIWFIILSSIITYSGSVQFLTIPLLASSASLSSMFITSFVVSLRFSFYIIALIPTLSKNIFRRWFESVSICDQSFAIMILEPEKAREANLLRFNLLLHAYWTIATVIGIVLGQVIGDLIPHLDFALAALFVILAYEQFKKSRSYFGLAIAVIAFIVAKLFAYNWLILAAILFCAICILGRYFFTNWSKEDI</sequence>
<evidence type="ECO:0000256" key="2">
    <source>
        <dbReference type="ARBA" id="ARBA00010735"/>
    </source>
</evidence>
<keyword evidence="7 8" id="KW-0472">Membrane</keyword>
<evidence type="ECO:0000313" key="9">
    <source>
        <dbReference type="EMBL" id="RIY31612.1"/>
    </source>
</evidence>
<feature type="transmembrane region" description="Helical" evidence="8">
    <location>
        <begin position="43"/>
        <end position="61"/>
    </location>
</feature>
<evidence type="ECO:0008006" key="11">
    <source>
        <dbReference type="Google" id="ProtNLM"/>
    </source>
</evidence>
<reference evidence="9 10" key="1">
    <citation type="submission" date="2017-08" db="EMBL/GenBank/DDBJ databases">
        <title>Reclassification of Bisgaard taxon 37 and 44.</title>
        <authorList>
            <person name="Christensen H."/>
        </authorList>
    </citation>
    <scope>NUCLEOTIDE SEQUENCE [LARGE SCALE GENOMIC DNA]</scope>
    <source>
        <strain evidence="9 10">B96_4</strain>
    </source>
</reference>
<proteinExistence type="inferred from homology"/>
<dbReference type="GO" id="GO:0005886">
    <property type="term" value="C:plasma membrane"/>
    <property type="evidence" value="ECO:0007669"/>
    <property type="project" value="UniProtKB-SubCell"/>
</dbReference>
<dbReference type="Proteomes" id="UP000266258">
    <property type="component" value="Unassembled WGS sequence"/>
</dbReference>
<evidence type="ECO:0000256" key="8">
    <source>
        <dbReference type="SAM" id="Phobius"/>
    </source>
</evidence>
<keyword evidence="4" id="KW-1003">Cell membrane</keyword>
<evidence type="ECO:0000313" key="10">
    <source>
        <dbReference type="Proteomes" id="UP000266258"/>
    </source>
</evidence>
<dbReference type="OrthoDB" id="3177005at2"/>
<comment type="caution">
    <text evidence="9">The sequence shown here is derived from an EMBL/GenBank/DDBJ whole genome shotgun (WGS) entry which is preliminary data.</text>
</comment>
<dbReference type="Pfam" id="PF03591">
    <property type="entry name" value="AzlC"/>
    <property type="match status" value="1"/>
</dbReference>
<keyword evidence="6 8" id="KW-1133">Transmembrane helix</keyword>
<feature type="transmembrane region" description="Helical" evidence="8">
    <location>
        <begin position="96"/>
        <end position="118"/>
    </location>
</feature>
<organism evidence="9 10">
    <name type="scientific">Psittacicella melopsittaci</name>
    <dbReference type="NCBI Taxonomy" id="2028576"/>
    <lineage>
        <taxon>Bacteria</taxon>
        <taxon>Pseudomonadati</taxon>
        <taxon>Pseudomonadota</taxon>
        <taxon>Gammaproteobacteria</taxon>
        <taxon>Pasteurellales</taxon>
        <taxon>Psittacicellaceae</taxon>
        <taxon>Psittacicella</taxon>
    </lineage>
</organism>
<dbReference type="PANTHER" id="PTHR34979:SF1">
    <property type="entry name" value="INNER MEMBRANE PROTEIN YGAZ"/>
    <property type="match status" value="1"/>
</dbReference>
<dbReference type="AlphaFoldDB" id="A0A3A1XZY6"/>
<dbReference type="EMBL" id="NRJH01000059">
    <property type="protein sequence ID" value="RIY31612.1"/>
    <property type="molecule type" value="Genomic_DNA"/>
</dbReference>
<accession>A0A3A1XZY6</accession>
<feature type="transmembrane region" description="Helical" evidence="8">
    <location>
        <begin position="68"/>
        <end position="90"/>
    </location>
</feature>
<keyword evidence="3" id="KW-0813">Transport</keyword>
<feature type="transmembrane region" description="Helical" evidence="8">
    <location>
        <begin position="158"/>
        <end position="177"/>
    </location>
</feature>
<keyword evidence="5 8" id="KW-0812">Transmembrane</keyword>
<evidence type="ECO:0000256" key="3">
    <source>
        <dbReference type="ARBA" id="ARBA00022448"/>
    </source>
</evidence>
<protein>
    <recommendedName>
        <fullName evidence="11">Azaleucine resistance protein AzlC</fullName>
    </recommendedName>
</protein>
<evidence type="ECO:0000256" key="6">
    <source>
        <dbReference type="ARBA" id="ARBA00022989"/>
    </source>
</evidence>
<evidence type="ECO:0000256" key="4">
    <source>
        <dbReference type="ARBA" id="ARBA00022475"/>
    </source>
</evidence>
<feature type="transmembrane region" description="Helical" evidence="8">
    <location>
        <begin position="183"/>
        <end position="200"/>
    </location>
</feature>
<dbReference type="InterPro" id="IPR011606">
    <property type="entry name" value="Brnchd-chn_aa_trnsp_permease"/>
</dbReference>
<evidence type="ECO:0000256" key="1">
    <source>
        <dbReference type="ARBA" id="ARBA00004651"/>
    </source>
</evidence>
<gene>
    <name evidence="9" type="ORF">CJP74_06890</name>
</gene>
<feature type="transmembrane region" description="Helical" evidence="8">
    <location>
        <begin position="231"/>
        <end position="248"/>
    </location>
</feature>
<evidence type="ECO:0000256" key="5">
    <source>
        <dbReference type="ARBA" id="ARBA00022692"/>
    </source>
</evidence>
<feature type="transmembrane region" description="Helical" evidence="8">
    <location>
        <begin position="207"/>
        <end position="225"/>
    </location>
</feature>
<comment type="subcellular location">
    <subcellularLocation>
        <location evidence="1">Cell membrane</location>
        <topology evidence="1">Multi-pass membrane protein</topology>
    </subcellularLocation>
</comment>
<dbReference type="RefSeq" id="WP_119497630.1">
    <property type="nucleotide sequence ID" value="NZ_NRJH01000059.1"/>
</dbReference>
<dbReference type="GO" id="GO:1903785">
    <property type="term" value="P:L-valine transmembrane transport"/>
    <property type="evidence" value="ECO:0007669"/>
    <property type="project" value="TreeGrafter"/>
</dbReference>
<dbReference type="PANTHER" id="PTHR34979">
    <property type="entry name" value="INNER MEMBRANE PROTEIN YGAZ"/>
    <property type="match status" value="1"/>
</dbReference>
<keyword evidence="10" id="KW-1185">Reference proteome</keyword>
<evidence type="ECO:0000256" key="7">
    <source>
        <dbReference type="ARBA" id="ARBA00023136"/>
    </source>
</evidence>